<dbReference type="InterPro" id="IPR045851">
    <property type="entry name" value="AMP-bd_C_sf"/>
</dbReference>
<dbReference type="PANTHER" id="PTHR45527">
    <property type="entry name" value="NONRIBOSOMAL PEPTIDE SYNTHETASE"/>
    <property type="match status" value="1"/>
</dbReference>
<dbReference type="SUPFAM" id="SSF52777">
    <property type="entry name" value="CoA-dependent acyltransferases"/>
    <property type="match status" value="3"/>
</dbReference>
<dbReference type="GO" id="GO:0043041">
    <property type="term" value="P:amino acid activation for nonribosomal peptide biosynthetic process"/>
    <property type="evidence" value="ECO:0007669"/>
    <property type="project" value="TreeGrafter"/>
</dbReference>
<accession>M1MRI6</accession>
<dbReference type="RefSeq" id="WP_015390528.1">
    <property type="nucleotide sequence ID" value="NC_020291.1"/>
</dbReference>
<dbReference type="CDD" id="cd12117">
    <property type="entry name" value="A_NRPS_Srf_like"/>
    <property type="match status" value="1"/>
</dbReference>
<dbReference type="OrthoDB" id="9778383at2"/>
<dbReference type="SUPFAM" id="SSF47336">
    <property type="entry name" value="ACP-like"/>
    <property type="match status" value="1"/>
</dbReference>
<comment type="cofactor">
    <cofactor evidence="1">
        <name>pantetheine 4'-phosphate</name>
        <dbReference type="ChEBI" id="CHEBI:47942"/>
    </cofactor>
</comment>
<dbReference type="Gene3D" id="2.30.38.10">
    <property type="entry name" value="Luciferase, Domain 3"/>
    <property type="match status" value="1"/>
</dbReference>
<dbReference type="Pfam" id="PF13193">
    <property type="entry name" value="AMP-binding_C"/>
    <property type="match status" value="1"/>
</dbReference>
<sequence>MKSKQLVAIENLDKYWDEYLYSYEHHEYIDLYQDGNVSDNDSQRCIIEFNNNIYKKIKEFAKIRKIEFSVLFNAMWGFMLERYNNKKDVVFGNLISIKSPNRELNINVIIPVRVDCTENIRILDCIDKIQKSADSHINNLPSLANDNNLYILKRKFIDHIIAFESDINETNNNISLEYNLFLTVICGESLNLDFRYIKTKYSEKSIKNMVCHLERIAEQIIKNPEASTNTIELLTQEEKHKILSEYNSQYNASFKSIVTLFKENVKKYPDNIAVTIGERSITYMELDSYSDEFAAFLIKKGVTKESIVAIFAERKIETIVGIVGILKSGGAYLPIDIDYPQERIEYIIENAKVKCIVGGTTLSKVPNNIVKVDLFSKDSYVENDYSIEYKASPNSLAYVMYTSGTTGTPKGVMVEHKSVIRLVKDTNYVEFKEDDVVLQTGSIVFDASTFEIWGALLNGSTLCLVNKMDMLDTSKLKSVIEYKKITIMFLTPSLFKLLVEDDISLFKNVRELVVGGDKMPCKQATQIINKYKALKLVNGYGPTENTTFSTCFLVDKPYENSIPIGKPITNSTAYIIDCFGNLQFMGLSGELYVGGVGVARGYINNTELTNEKFVVLPFISKDYLYKTGDIVKMMQDGNIMFLGRRDNQVKIRGFRIELNEIENRLLSYEQINDAVVKICSNNNSDEYICAYVTGNNIDCNKVKEYLRKFLPEYMIPNYIITLSNLPLTINGKVDKDALELPVNFCENATNEPINDLERSMCDIWKKILQHNAINVDDDFFEMGGDSLKVMAFISEAQKRGLKLSFTDIYKYTSIRELVSNKKVQIIGIPKVKDKDNLRLSFAQEGIWFNSKIEPIYNVVLSVSINKKPLDIAILKKAIEIVIKNNQELRTIIIEKDYVPYQKVYDEVISDITYEKHLDKTEQELRKFFEHQETYREYKLDEAPLFHFRIGESGDGSIILTIGTHHVLADAYAINIILEEIDKRYSELLNGNEIIADENKTTCADYAMWQREEFEKKGYYSDVEYWEKKLQGNMNIIEFPKKENSKYGDYEGNGMRISIPSKNIKAFSELCKTINISMYAGYAALFYIFLNYIYDIDDIAIGTATVGRDRSEIQDSLGNFAFASLIRTEVSKNDSFIELAKKTKKTINELYEHQALPFEMILKETTVDRKYHKLPYRILIEYIKNERLSTNLGFTVADYSNEITPADFTFFIQSEPDEEYLTFYYKRNLFDDEEIEDFVYLMKDIFEEVVNKPTAALKEYDL</sequence>
<dbReference type="InterPro" id="IPR036736">
    <property type="entry name" value="ACP-like_sf"/>
</dbReference>
<dbReference type="Gene3D" id="1.10.1200.10">
    <property type="entry name" value="ACP-like"/>
    <property type="match status" value="1"/>
</dbReference>
<dbReference type="HOGENOM" id="CLU_000022_2_10_9"/>
<dbReference type="EC" id="5.1.1.11" evidence="3"/>
<feature type="domain" description="Carrier" evidence="2">
    <location>
        <begin position="751"/>
        <end position="825"/>
    </location>
</feature>
<keyword evidence="4" id="KW-1185">Reference proteome</keyword>
<gene>
    <name evidence="3" type="primary">bacC</name>
    <name evidence="3" type="ORF">Cspa_c03840</name>
</gene>
<dbReference type="EMBL" id="CP004121">
    <property type="protein sequence ID" value="AGF54202.1"/>
    <property type="molecule type" value="Genomic_DNA"/>
</dbReference>
<dbReference type="Gene3D" id="3.30.559.10">
    <property type="entry name" value="Chloramphenicol acetyltransferase-like domain"/>
    <property type="match status" value="1"/>
</dbReference>
<evidence type="ECO:0000256" key="1">
    <source>
        <dbReference type="ARBA" id="ARBA00001957"/>
    </source>
</evidence>
<reference evidence="3 4" key="1">
    <citation type="submission" date="2013-02" db="EMBL/GenBank/DDBJ databases">
        <title>Genome sequence of Clostridium saccharoperbutylacetonicum N1-4(HMT).</title>
        <authorList>
            <person name="Poehlein A."/>
            <person name="Daniel R."/>
        </authorList>
    </citation>
    <scope>NUCLEOTIDE SEQUENCE [LARGE SCALE GENOMIC DNA]</scope>
    <source>
        <strain evidence="4">N1-4(HMT)</strain>
    </source>
</reference>
<dbReference type="GO" id="GO:0008610">
    <property type="term" value="P:lipid biosynthetic process"/>
    <property type="evidence" value="ECO:0007669"/>
    <property type="project" value="UniProtKB-ARBA"/>
</dbReference>
<dbReference type="Gene3D" id="3.40.50.980">
    <property type="match status" value="2"/>
</dbReference>
<keyword evidence="3" id="KW-0413">Isomerase</keyword>
<dbReference type="Pfam" id="PF00550">
    <property type="entry name" value="PP-binding"/>
    <property type="match status" value="1"/>
</dbReference>
<dbReference type="InterPro" id="IPR025110">
    <property type="entry name" value="AMP-bd_C"/>
</dbReference>
<evidence type="ECO:0000259" key="2">
    <source>
        <dbReference type="PROSITE" id="PS50075"/>
    </source>
</evidence>
<dbReference type="AlphaFoldDB" id="M1MRI6"/>
<dbReference type="Pfam" id="PF00501">
    <property type="entry name" value="AMP-binding"/>
    <property type="match status" value="1"/>
</dbReference>
<dbReference type="InterPro" id="IPR009081">
    <property type="entry name" value="PP-bd_ACP"/>
</dbReference>
<dbReference type="FunFam" id="3.40.50.980:FF:000001">
    <property type="entry name" value="Non-ribosomal peptide synthetase"/>
    <property type="match status" value="1"/>
</dbReference>
<protein>
    <submittedName>
        <fullName evidence="3">Bacitracin synthase 3</fullName>
        <ecNumber evidence="3">5.1.1.11</ecNumber>
        <ecNumber evidence="3">5.1.1.13</ecNumber>
    </submittedName>
</protein>
<dbReference type="InterPro" id="IPR000873">
    <property type="entry name" value="AMP-dep_synth/lig_dom"/>
</dbReference>
<dbReference type="PROSITE" id="PS50075">
    <property type="entry name" value="CARRIER"/>
    <property type="match status" value="1"/>
</dbReference>
<dbReference type="KEGG" id="csr:Cspa_c03840"/>
<dbReference type="PANTHER" id="PTHR45527:SF1">
    <property type="entry name" value="FATTY ACID SYNTHASE"/>
    <property type="match status" value="1"/>
</dbReference>
<dbReference type="GO" id="GO:0005737">
    <property type="term" value="C:cytoplasm"/>
    <property type="evidence" value="ECO:0007669"/>
    <property type="project" value="TreeGrafter"/>
</dbReference>
<dbReference type="InterPro" id="IPR001242">
    <property type="entry name" value="Condensation_dom"/>
</dbReference>
<dbReference type="GO" id="GO:0047462">
    <property type="term" value="F:phenylalanine racemase (ATP-hydrolyzing) activity"/>
    <property type="evidence" value="ECO:0007669"/>
    <property type="project" value="UniProtKB-EC"/>
</dbReference>
<organism evidence="3 4">
    <name type="scientific">Clostridium saccharoperbutylacetonicum N1-4(HMT)</name>
    <dbReference type="NCBI Taxonomy" id="931276"/>
    <lineage>
        <taxon>Bacteria</taxon>
        <taxon>Bacillati</taxon>
        <taxon>Bacillota</taxon>
        <taxon>Clostridia</taxon>
        <taxon>Eubacteriales</taxon>
        <taxon>Clostridiaceae</taxon>
        <taxon>Clostridium</taxon>
    </lineage>
</organism>
<dbReference type="PATRIC" id="fig|931276.5.peg.366"/>
<dbReference type="InterPro" id="IPR020845">
    <property type="entry name" value="AMP-binding_CS"/>
</dbReference>
<dbReference type="Gene3D" id="3.30.300.30">
    <property type="match status" value="1"/>
</dbReference>
<dbReference type="GO" id="GO:0044550">
    <property type="term" value="P:secondary metabolite biosynthetic process"/>
    <property type="evidence" value="ECO:0007669"/>
    <property type="project" value="TreeGrafter"/>
</dbReference>
<dbReference type="Gene3D" id="3.30.559.30">
    <property type="entry name" value="Nonribosomal peptide synthetase, condensation domain"/>
    <property type="match status" value="2"/>
</dbReference>
<dbReference type="SUPFAM" id="SSF56801">
    <property type="entry name" value="Acetyl-CoA synthetase-like"/>
    <property type="match status" value="1"/>
</dbReference>
<evidence type="ECO:0000313" key="4">
    <source>
        <dbReference type="Proteomes" id="UP000011728"/>
    </source>
</evidence>
<evidence type="ECO:0000313" key="3">
    <source>
        <dbReference type="EMBL" id="AGF54202.1"/>
    </source>
</evidence>
<dbReference type="GO" id="GO:0031177">
    <property type="term" value="F:phosphopantetheine binding"/>
    <property type="evidence" value="ECO:0007669"/>
    <property type="project" value="TreeGrafter"/>
</dbReference>
<name>M1MRI6_9CLOT</name>
<proteinExistence type="predicted"/>
<dbReference type="PROSITE" id="PS00455">
    <property type="entry name" value="AMP_BINDING"/>
    <property type="match status" value="1"/>
</dbReference>
<dbReference type="Proteomes" id="UP000011728">
    <property type="component" value="Chromosome"/>
</dbReference>
<dbReference type="InterPro" id="IPR010071">
    <property type="entry name" value="AA_adenyl_dom"/>
</dbReference>
<dbReference type="Pfam" id="PF00668">
    <property type="entry name" value="Condensation"/>
    <property type="match status" value="2"/>
</dbReference>
<dbReference type="InterPro" id="IPR023213">
    <property type="entry name" value="CAT-like_dom_sf"/>
</dbReference>
<dbReference type="NCBIfam" id="TIGR01733">
    <property type="entry name" value="AA-adenyl-dom"/>
    <property type="match status" value="1"/>
</dbReference>
<dbReference type="eggNOG" id="COG1020">
    <property type="taxonomic scope" value="Bacteria"/>
</dbReference>
<dbReference type="GO" id="GO:0047689">
    <property type="term" value="F:aspartate racemase activity"/>
    <property type="evidence" value="ECO:0007669"/>
    <property type="project" value="UniProtKB-EC"/>
</dbReference>
<dbReference type="EC" id="5.1.1.13" evidence="3"/>